<dbReference type="InterPro" id="IPR003591">
    <property type="entry name" value="Leu-rich_rpt_typical-subtyp"/>
</dbReference>
<evidence type="ECO:0000256" key="1">
    <source>
        <dbReference type="ARBA" id="ARBA00022614"/>
    </source>
</evidence>
<dbReference type="EMBL" id="BART01014808">
    <property type="protein sequence ID" value="GAG77365.1"/>
    <property type="molecule type" value="Genomic_DNA"/>
</dbReference>
<dbReference type="Gene3D" id="3.80.10.10">
    <property type="entry name" value="Ribonuclease Inhibitor"/>
    <property type="match status" value="1"/>
</dbReference>
<dbReference type="PROSITE" id="PS51450">
    <property type="entry name" value="LRR"/>
    <property type="match status" value="2"/>
</dbReference>
<reference evidence="3" key="1">
    <citation type="journal article" date="2014" name="Front. Microbiol.">
        <title>High frequency of phylogenetically diverse reductive dehalogenase-homologous genes in deep subseafloor sedimentary metagenomes.</title>
        <authorList>
            <person name="Kawai M."/>
            <person name="Futagami T."/>
            <person name="Toyoda A."/>
            <person name="Takaki Y."/>
            <person name="Nishi S."/>
            <person name="Hori S."/>
            <person name="Arai W."/>
            <person name="Tsubouchi T."/>
            <person name="Morono Y."/>
            <person name="Uchiyama I."/>
            <person name="Ito T."/>
            <person name="Fujiyama A."/>
            <person name="Inagaki F."/>
            <person name="Takami H."/>
        </authorList>
    </citation>
    <scope>NUCLEOTIDE SEQUENCE</scope>
    <source>
        <strain evidence="3">Expedition CK06-06</strain>
    </source>
</reference>
<dbReference type="SUPFAM" id="SSF52058">
    <property type="entry name" value="L domain-like"/>
    <property type="match status" value="1"/>
</dbReference>
<gene>
    <name evidence="3" type="ORF">S01H4_29210</name>
</gene>
<comment type="caution">
    <text evidence="3">The sequence shown here is derived from an EMBL/GenBank/DDBJ whole genome shotgun (WGS) entry which is preliminary data.</text>
</comment>
<evidence type="ECO:0000256" key="2">
    <source>
        <dbReference type="ARBA" id="ARBA00022737"/>
    </source>
</evidence>
<dbReference type="InterPro" id="IPR032675">
    <property type="entry name" value="LRR_dom_sf"/>
</dbReference>
<organism evidence="3">
    <name type="scientific">marine sediment metagenome</name>
    <dbReference type="NCBI Taxonomy" id="412755"/>
    <lineage>
        <taxon>unclassified sequences</taxon>
        <taxon>metagenomes</taxon>
        <taxon>ecological metagenomes</taxon>
    </lineage>
</organism>
<dbReference type="AlphaFoldDB" id="X1A5C9"/>
<dbReference type="SMART" id="SM00369">
    <property type="entry name" value="LRR_TYP"/>
    <property type="match status" value="2"/>
</dbReference>
<accession>X1A5C9</accession>
<dbReference type="InterPro" id="IPR001611">
    <property type="entry name" value="Leu-rich_rpt"/>
</dbReference>
<sequence length="56" mass="6345">TKLPSALTHLHDLRILSLRYNQITEIPEWISSLYSLESLNLNVNNINNLPNSSGNL</sequence>
<evidence type="ECO:0000313" key="3">
    <source>
        <dbReference type="EMBL" id="GAG77365.1"/>
    </source>
</evidence>
<dbReference type="Pfam" id="PF13855">
    <property type="entry name" value="LRR_8"/>
    <property type="match status" value="1"/>
</dbReference>
<keyword evidence="1" id="KW-0433">Leucine-rich repeat</keyword>
<keyword evidence="2" id="KW-0677">Repeat</keyword>
<name>X1A5C9_9ZZZZ</name>
<proteinExistence type="predicted"/>
<protein>
    <submittedName>
        <fullName evidence="3">Uncharacterized protein</fullName>
    </submittedName>
</protein>
<feature type="non-terminal residue" evidence="3">
    <location>
        <position position="1"/>
    </location>
</feature>